<organism evidence="2 3">
    <name type="scientific">Cladobotryum mycophilum</name>
    <dbReference type="NCBI Taxonomy" id="491253"/>
    <lineage>
        <taxon>Eukaryota</taxon>
        <taxon>Fungi</taxon>
        <taxon>Dikarya</taxon>
        <taxon>Ascomycota</taxon>
        <taxon>Pezizomycotina</taxon>
        <taxon>Sordariomycetes</taxon>
        <taxon>Hypocreomycetidae</taxon>
        <taxon>Hypocreales</taxon>
        <taxon>Hypocreaceae</taxon>
        <taxon>Cladobotryum</taxon>
    </lineage>
</organism>
<accession>A0ABR0SK27</accession>
<comment type="caution">
    <text evidence="2">The sequence shown here is derived from an EMBL/GenBank/DDBJ whole genome shotgun (WGS) entry which is preliminary data.</text>
</comment>
<protein>
    <submittedName>
        <fullName evidence="2">Phosphoglycerate mutase</fullName>
    </submittedName>
</protein>
<gene>
    <name evidence="2" type="ORF">PT974_05513</name>
</gene>
<proteinExistence type="predicted"/>
<keyword evidence="1" id="KW-0732">Signal</keyword>
<dbReference type="InterPro" id="IPR013078">
    <property type="entry name" value="His_Pase_superF_clade-1"/>
</dbReference>
<dbReference type="Gene3D" id="3.40.50.1240">
    <property type="entry name" value="Phosphoglycerate mutase-like"/>
    <property type="match status" value="1"/>
</dbReference>
<dbReference type="PANTHER" id="PTHR48100">
    <property type="entry name" value="BROAD-SPECIFICITY PHOSPHATASE YOR283W-RELATED"/>
    <property type="match status" value="1"/>
</dbReference>
<dbReference type="Pfam" id="PF00300">
    <property type="entry name" value="His_Phos_1"/>
    <property type="match status" value="1"/>
</dbReference>
<feature type="signal peptide" evidence="1">
    <location>
        <begin position="1"/>
        <end position="18"/>
    </location>
</feature>
<dbReference type="CDD" id="cd07067">
    <property type="entry name" value="HP_PGM_like"/>
    <property type="match status" value="1"/>
</dbReference>
<dbReference type="EMBL" id="JAVFKD010000012">
    <property type="protein sequence ID" value="KAK5992115.1"/>
    <property type="molecule type" value="Genomic_DNA"/>
</dbReference>
<reference evidence="2 3" key="1">
    <citation type="submission" date="2024-01" db="EMBL/GenBank/DDBJ databases">
        <title>Complete genome of Cladobotryum mycophilum ATHUM6906.</title>
        <authorList>
            <person name="Christinaki A.C."/>
            <person name="Myridakis A.I."/>
            <person name="Kouvelis V.N."/>
        </authorList>
    </citation>
    <scope>NUCLEOTIDE SEQUENCE [LARGE SCALE GENOMIC DNA]</scope>
    <source>
        <strain evidence="2 3">ATHUM6906</strain>
    </source>
</reference>
<name>A0ABR0SK27_9HYPO</name>
<keyword evidence="3" id="KW-1185">Reference proteome</keyword>
<feature type="chain" id="PRO_5045990514" evidence="1">
    <location>
        <begin position="19"/>
        <end position="374"/>
    </location>
</feature>
<dbReference type="SMART" id="SM00855">
    <property type="entry name" value="PGAM"/>
    <property type="match status" value="1"/>
</dbReference>
<dbReference type="Proteomes" id="UP001338125">
    <property type="component" value="Unassembled WGS sequence"/>
</dbReference>
<evidence type="ECO:0000313" key="3">
    <source>
        <dbReference type="Proteomes" id="UP001338125"/>
    </source>
</evidence>
<dbReference type="PANTHER" id="PTHR48100:SF32">
    <property type="entry name" value="ANCHORED PROTEIN, PUTATIVE (AFU_ORTHOLOGUE AFUA_1G10590)-RELATED"/>
    <property type="match status" value="1"/>
</dbReference>
<sequence length="374" mass="41505">MKSSILSSVLALTPSALATFSKPEGHDIQYSSVPGYFLQDDPNTNPNGFDYSATPHQAQWNFGLVNRTYPTDDKFDPQHTKTQWQRFERWVKYLNSNCRKCEKATYKVFFFGRHGEGYHNVAESFYGTPAWNCYWAELNSNGTSTWADALLTDNGFAQASKANAYYKSRFEQEGLPYFESYYSSPLRRCIQTANTTFATLDLPHTHPFEPTIKELFREGISIHTCDHRSTKTEIHGFAPAFKFEAGFSEQDELWRGNVGEGETSAHQMARSKVALDDVFTHDNGTWISVSSHSGEIGSLLTVLNHQPFGLATGQIIPVLVKAEIVEPLPTTTYASFTHEATCTSPPVTSVAGQGCVCSTTAAPAFSSTTLPAAH</sequence>
<dbReference type="InterPro" id="IPR050275">
    <property type="entry name" value="PGM_Phosphatase"/>
</dbReference>
<evidence type="ECO:0000256" key="1">
    <source>
        <dbReference type="SAM" id="SignalP"/>
    </source>
</evidence>
<evidence type="ECO:0000313" key="2">
    <source>
        <dbReference type="EMBL" id="KAK5992115.1"/>
    </source>
</evidence>
<dbReference type="InterPro" id="IPR029033">
    <property type="entry name" value="His_PPase_superfam"/>
</dbReference>
<dbReference type="SUPFAM" id="SSF53254">
    <property type="entry name" value="Phosphoglycerate mutase-like"/>
    <property type="match status" value="1"/>
</dbReference>